<dbReference type="Gene3D" id="1.10.490.10">
    <property type="entry name" value="Globins"/>
    <property type="match status" value="1"/>
</dbReference>
<dbReference type="Proteomes" id="UP000011648">
    <property type="component" value="Unassembled WGS sequence"/>
</dbReference>
<dbReference type="AlphaFoldDB" id="M0A725"/>
<organism evidence="2 3">
    <name type="scientific">Natrialba taiwanensis DSM 12281</name>
    <dbReference type="NCBI Taxonomy" id="1230458"/>
    <lineage>
        <taxon>Archaea</taxon>
        <taxon>Methanobacteriati</taxon>
        <taxon>Methanobacteriota</taxon>
        <taxon>Stenosarchaea group</taxon>
        <taxon>Halobacteria</taxon>
        <taxon>Halobacteriales</taxon>
        <taxon>Natrialbaceae</taxon>
        <taxon>Natrialba</taxon>
    </lineage>
</organism>
<gene>
    <name evidence="2" type="ORF">C484_07431</name>
</gene>
<dbReference type="InterPro" id="IPR044398">
    <property type="entry name" value="Globin-sensor_dom"/>
</dbReference>
<proteinExistence type="predicted"/>
<dbReference type="InterPro" id="IPR012292">
    <property type="entry name" value="Globin/Proto"/>
</dbReference>
<dbReference type="EMBL" id="AOIL01000019">
    <property type="protein sequence ID" value="ELY93697.1"/>
    <property type="molecule type" value="Genomic_DNA"/>
</dbReference>
<sequence>MIGFIYPITATVRDFLDDGEHSADEVDAMYHAWFKAVVLQVMLWSYPYVEGNDW</sequence>
<accession>M0A725</accession>
<name>M0A725_9EURY</name>
<protein>
    <recommendedName>
        <fullName evidence="1">Globin-sensor domain-containing protein</fullName>
    </recommendedName>
</protein>
<reference evidence="2 3" key="1">
    <citation type="journal article" date="2014" name="PLoS Genet.">
        <title>Phylogenetically driven sequencing of extremely halophilic archaea reveals strategies for static and dynamic osmo-response.</title>
        <authorList>
            <person name="Becker E.A."/>
            <person name="Seitzer P.M."/>
            <person name="Tritt A."/>
            <person name="Larsen D."/>
            <person name="Krusor M."/>
            <person name="Yao A.I."/>
            <person name="Wu D."/>
            <person name="Madern D."/>
            <person name="Eisen J.A."/>
            <person name="Darling A.E."/>
            <person name="Facciotti M.T."/>
        </authorList>
    </citation>
    <scope>NUCLEOTIDE SEQUENCE [LARGE SCALE GENOMIC DNA]</scope>
    <source>
        <strain evidence="2 3">DSM 12281</strain>
    </source>
</reference>
<evidence type="ECO:0000313" key="2">
    <source>
        <dbReference type="EMBL" id="ELY93697.1"/>
    </source>
</evidence>
<feature type="domain" description="Globin-sensor" evidence="1">
    <location>
        <begin position="1"/>
        <end position="52"/>
    </location>
</feature>
<comment type="caution">
    <text evidence="2">The sequence shown here is derived from an EMBL/GenBank/DDBJ whole genome shotgun (WGS) entry which is preliminary data.</text>
</comment>
<dbReference type="Pfam" id="PF11563">
    <property type="entry name" value="Protoglobin"/>
    <property type="match status" value="1"/>
</dbReference>
<dbReference type="RefSeq" id="WP_006825287.1">
    <property type="nucleotide sequence ID" value="NZ_AOIL01000019.1"/>
</dbReference>
<dbReference type="PATRIC" id="fig|1230458.4.peg.1496"/>
<dbReference type="GO" id="GO:0020037">
    <property type="term" value="F:heme binding"/>
    <property type="evidence" value="ECO:0007669"/>
    <property type="project" value="InterPro"/>
</dbReference>
<dbReference type="GO" id="GO:0019825">
    <property type="term" value="F:oxygen binding"/>
    <property type="evidence" value="ECO:0007669"/>
    <property type="project" value="InterPro"/>
</dbReference>
<evidence type="ECO:0000313" key="3">
    <source>
        <dbReference type="Proteomes" id="UP000011648"/>
    </source>
</evidence>
<evidence type="ECO:0000259" key="1">
    <source>
        <dbReference type="Pfam" id="PF11563"/>
    </source>
</evidence>
<keyword evidence="3" id="KW-1185">Reference proteome</keyword>